<evidence type="ECO:0000256" key="1">
    <source>
        <dbReference type="ARBA" id="ARBA00004651"/>
    </source>
</evidence>
<feature type="transmembrane region" description="Helical" evidence="6">
    <location>
        <begin position="68"/>
        <end position="88"/>
    </location>
</feature>
<dbReference type="GO" id="GO:0015421">
    <property type="term" value="F:ABC-type oligopeptide transporter activity"/>
    <property type="evidence" value="ECO:0007669"/>
    <property type="project" value="TreeGrafter"/>
</dbReference>
<dbReference type="PANTHER" id="PTHR43394:SF1">
    <property type="entry name" value="ATP-BINDING CASSETTE SUB-FAMILY B MEMBER 10, MITOCHONDRIAL"/>
    <property type="match status" value="1"/>
</dbReference>
<organism evidence="9 10">
    <name type="scientific">Nostocoides japonicum T1-X7</name>
    <dbReference type="NCBI Taxonomy" id="1194083"/>
    <lineage>
        <taxon>Bacteria</taxon>
        <taxon>Bacillati</taxon>
        <taxon>Actinomycetota</taxon>
        <taxon>Actinomycetes</taxon>
        <taxon>Micrococcales</taxon>
        <taxon>Intrasporangiaceae</taxon>
        <taxon>Nostocoides</taxon>
    </lineage>
</organism>
<dbReference type="PROSITE" id="PS00211">
    <property type="entry name" value="ABC_TRANSPORTER_1"/>
    <property type="match status" value="1"/>
</dbReference>
<feature type="transmembrane region" description="Helical" evidence="6">
    <location>
        <begin position="145"/>
        <end position="164"/>
    </location>
</feature>
<dbReference type="InterPro" id="IPR039421">
    <property type="entry name" value="Type_1_exporter"/>
</dbReference>
<sequence length="668" mass="70104">MELLTVPEPGTPATRSAGRYLWWLAARQWSTLALGMVLGIVWMVAIALLPWAVGQGVNAVTAHDTAALARWALVLLALGVVSSVCGALRHLMAVKNWLIAAYRSAGQVHDHALDAGPAVTRAMPSGDVVAVFTNDVMRIGGLYDVSARFAGAIVSYVVVAAILLRASVEIGLLVLVGGPLLLGSLVLVVRPLQRRQAAQREEAGQLTTLGADTVAGLRVLRGIGGEDAFLRRYEAQSQTVRRVGWRVAGLQAALDSSQVLLPGIFVVLVTWTGARAVVAGDLTAGQLVSFYGYVAFLTMPFWTVIEFVDRAIRATIGARKVLAILAVGADHSDAVPAVDGSLRSAHAARVSRAGRDGHVDPSDLTELATARVRPSGRPAGVPEVDPTGQVSPAGLVERGTARAGVMRPSTRVHPSTLPDAVDAGSSAATLVTGDLVDPRSGVVARAGLQTAVVSAAPEASARIVDRIGRVLPDRELADDPPTVGGVPVTALPLDTVRRSIVVSESDPRLFTGSLREELLAAAAFTGETTRTGDTEILEALHVASALDVLDAVPGGLDGRVEERGRTFSGGQRQRLALARALLADPPALALVEPTSAVDAHTEARIAERLADHRRGRTTLVATASPLVLDRADEVVFVQDGVAVDRGSHTDLLRRNSAYRNVVIRGEVD</sequence>
<dbReference type="InterPro" id="IPR011527">
    <property type="entry name" value="ABC1_TM_dom"/>
</dbReference>
<name>A0A077M0K8_9MICO</name>
<dbReference type="InterPro" id="IPR036640">
    <property type="entry name" value="ABC1_TM_sf"/>
</dbReference>
<dbReference type="Pfam" id="PF00664">
    <property type="entry name" value="ABC_membrane"/>
    <property type="match status" value="1"/>
</dbReference>
<evidence type="ECO:0000313" key="9">
    <source>
        <dbReference type="EMBL" id="CCH78637.1"/>
    </source>
</evidence>
<evidence type="ECO:0000259" key="8">
    <source>
        <dbReference type="PROSITE" id="PS50929"/>
    </source>
</evidence>
<dbReference type="Pfam" id="PF00005">
    <property type="entry name" value="ABC_tran"/>
    <property type="match status" value="1"/>
</dbReference>
<dbReference type="InterPro" id="IPR027417">
    <property type="entry name" value="P-loop_NTPase"/>
</dbReference>
<evidence type="ECO:0000259" key="7">
    <source>
        <dbReference type="PROSITE" id="PS50893"/>
    </source>
</evidence>
<dbReference type="GO" id="GO:0005524">
    <property type="term" value="F:ATP binding"/>
    <property type="evidence" value="ECO:0007669"/>
    <property type="project" value="InterPro"/>
</dbReference>
<accession>A0A077M0K8</accession>
<evidence type="ECO:0000256" key="6">
    <source>
        <dbReference type="SAM" id="Phobius"/>
    </source>
</evidence>
<feature type="transmembrane region" description="Helical" evidence="6">
    <location>
        <begin position="290"/>
        <end position="308"/>
    </location>
</feature>
<gene>
    <name evidence="9" type="ORF">BN12_3110003</name>
</gene>
<dbReference type="Proteomes" id="UP000035721">
    <property type="component" value="Unassembled WGS sequence"/>
</dbReference>
<evidence type="ECO:0000313" key="10">
    <source>
        <dbReference type="Proteomes" id="UP000035721"/>
    </source>
</evidence>
<feature type="transmembrane region" description="Helical" evidence="6">
    <location>
        <begin position="29"/>
        <end position="53"/>
    </location>
</feature>
<dbReference type="PROSITE" id="PS50893">
    <property type="entry name" value="ABC_TRANSPORTER_2"/>
    <property type="match status" value="1"/>
</dbReference>
<proteinExistence type="predicted"/>
<dbReference type="PANTHER" id="PTHR43394">
    <property type="entry name" value="ATP-DEPENDENT PERMEASE MDL1, MITOCHONDRIAL"/>
    <property type="match status" value="1"/>
</dbReference>
<evidence type="ECO:0000256" key="2">
    <source>
        <dbReference type="ARBA" id="ARBA00022692"/>
    </source>
</evidence>
<keyword evidence="3 6" id="KW-1133">Transmembrane helix</keyword>
<keyword evidence="10" id="KW-1185">Reference proteome</keyword>
<feature type="domain" description="ABC transporter" evidence="7">
    <location>
        <begin position="381"/>
        <end position="664"/>
    </location>
</feature>
<keyword evidence="4 6" id="KW-0472">Membrane</keyword>
<feature type="region of interest" description="Disordered" evidence="5">
    <location>
        <begin position="374"/>
        <end position="393"/>
    </location>
</feature>
<dbReference type="Gene3D" id="1.20.1560.10">
    <property type="entry name" value="ABC transporter type 1, transmembrane domain"/>
    <property type="match status" value="1"/>
</dbReference>
<dbReference type="STRING" id="1194083.BN12_3110003"/>
<evidence type="ECO:0000256" key="4">
    <source>
        <dbReference type="ARBA" id="ARBA00023136"/>
    </source>
</evidence>
<comment type="subcellular location">
    <subcellularLocation>
        <location evidence="1">Cell membrane</location>
        <topology evidence="1">Multi-pass membrane protein</topology>
    </subcellularLocation>
</comment>
<evidence type="ECO:0000256" key="3">
    <source>
        <dbReference type="ARBA" id="ARBA00022989"/>
    </source>
</evidence>
<comment type="caution">
    <text evidence="9">The sequence shown here is derived from an EMBL/GenBank/DDBJ whole genome shotgun (WGS) entry which is preliminary data.</text>
</comment>
<dbReference type="PROSITE" id="PS50929">
    <property type="entry name" value="ABC_TM1F"/>
    <property type="match status" value="1"/>
</dbReference>
<feature type="transmembrane region" description="Helical" evidence="6">
    <location>
        <begin position="259"/>
        <end position="278"/>
    </location>
</feature>
<feature type="transmembrane region" description="Helical" evidence="6">
    <location>
        <begin position="170"/>
        <end position="189"/>
    </location>
</feature>
<dbReference type="SUPFAM" id="SSF90123">
    <property type="entry name" value="ABC transporter transmembrane region"/>
    <property type="match status" value="1"/>
</dbReference>
<dbReference type="EMBL" id="CAJB01000237">
    <property type="protein sequence ID" value="CCH78637.1"/>
    <property type="molecule type" value="Genomic_DNA"/>
</dbReference>
<protein>
    <submittedName>
        <fullName evidence="9">ABC-type multidrug transport system, ATPase and permease component</fullName>
    </submittedName>
</protein>
<dbReference type="GO" id="GO:0005886">
    <property type="term" value="C:plasma membrane"/>
    <property type="evidence" value="ECO:0007669"/>
    <property type="project" value="UniProtKB-SubCell"/>
</dbReference>
<evidence type="ECO:0000256" key="5">
    <source>
        <dbReference type="SAM" id="MobiDB-lite"/>
    </source>
</evidence>
<dbReference type="CDD" id="cd07346">
    <property type="entry name" value="ABC_6TM_exporters"/>
    <property type="match status" value="1"/>
</dbReference>
<feature type="domain" description="ABC transmembrane type-1" evidence="8">
    <location>
        <begin position="33"/>
        <end position="313"/>
    </location>
</feature>
<dbReference type="GO" id="GO:0016887">
    <property type="term" value="F:ATP hydrolysis activity"/>
    <property type="evidence" value="ECO:0007669"/>
    <property type="project" value="InterPro"/>
</dbReference>
<dbReference type="InterPro" id="IPR017871">
    <property type="entry name" value="ABC_transporter-like_CS"/>
</dbReference>
<dbReference type="Gene3D" id="3.40.50.300">
    <property type="entry name" value="P-loop containing nucleotide triphosphate hydrolases"/>
    <property type="match status" value="1"/>
</dbReference>
<dbReference type="SUPFAM" id="SSF52540">
    <property type="entry name" value="P-loop containing nucleoside triphosphate hydrolases"/>
    <property type="match status" value="1"/>
</dbReference>
<dbReference type="AlphaFoldDB" id="A0A077M0K8"/>
<keyword evidence="2 6" id="KW-0812">Transmembrane</keyword>
<reference evidence="9 10" key="1">
    <citation type="journal article" date="2013" name="ISME J.">
        <title>A metabolic model for members of the genus Tetrasphaera involved in enhanced biological phosphorus removal.</title>
        <authorList>
            <person name="Kristiansen R."/>
            <person name="Nguyen H.T.T."/>
            <person name="Saunders A.M."/>
            <person name="Nielsen J.L."/>
            <person name="Wimmer R."/>
            <person name="Le V.Q."/>
            <person name="McIlroy S.J."/>
            <person name="Petrovski S."/>
            <person name="Seviour R.J."/>
            <person name="Calteau A."/>
            <person name="Nielsen K.L."/>
            <person name="Nielsen P.H."/>
        </authorList>
    </citation>
    <scope>NUCLEOTIDE SEQUENCE [LARGE SCALE GENOMIC DNA]</scope>
    <source>
        <strain evidence="9 10">T1-X7</strain>
    </source>
</reference>
<dbReference type="InterPro" id="IPR003439">
    <property type="entry name" value="ABC_transporter-like_ATP-bd"/>
</dbReference>
<dbReference type="RefSeq" id="WP_053080143.1">
    <property type="nucleotide sequence ID" value="NZ_HF570958.1"/>
</dbReference>